<reference evidence="2" key="1">
    <citation type="submission" date="2021-02" db="EMBL/GenBank/DDBJ databases">
        <authorList>
            <person name="Nowell W R."/>
        </authorList>
    </citation>
    <scope>NUCLEOTIDE SEQUENCE</scope>
</reference>
<organism evidence="2 4">
    <name type="scientific">Rotaria magnacalcarata</name>
    <dbReference type="NCBI Taxonomy" id="392030"/>
    <lineage>
        <taxon>Eukaryota</taxon>
        <taxon>Metazoa</taxon>
        <taxon>Spiralia</taxon>
        <taxon>Gnathifera</taxon>
        <taxon>Rotifera</taxon>
        <taxon>Eurotatoria</taxon>
        <taxon>Bdelloidea</taxon>
        <taxon>Philodinida</taxon>
        <taxon>Philodinidae</taxon>
        <taxon>Rotaria</taxon>
    </lineage>
</organism>
<feature type="non-terminal residue" evidence="2">
    <location>
        <position position="81"/>
    </location>
</feature>
<accession>A0A821L4P0</accession>
<dbReference type="Proteomes" id="UP000676336">
    <property type="component" value="Unassembled WGS sequence"/>
</dbReference>
<dbReference type="Proteomes" id="UP000663866">
    <property type="component" value="Unassembled WGS sequence"/>
</dbReference>
<dbReference type="EMBL" id="CAJOBI010149394">
    <property type="protein sequence ID" value="CAF4804430.1"/>
    <property type="molecule type" value="Genomic_DNA"/>
</dbReference>
<protein>
    <submittedName>
        <fullName evidence="2">Uncharacterized protein</fullName>
    </submittedName>
</protein>
<evidence type="ECO:0000313" key="4">
    <source>
        <dbReference type="Proteomes" id="UP000663866"/>
    </source>
</evidence>
<dbReference type="EMBL" id="CAJOBG010112414">
    <property type="protein sequence ID" value="CAF4745567.1"/>
    <property type="molecule type" value="Genomic_DNA"/>
</dbReference>
<sequence>LLSEITLDGRSEPLSPLSSVSSSTSDSDPSSRPSSRTRSQHFLPPLTEETSHHVSLVTPFQSEQPTLVDHLTTLMNDDEQK</sequence>
<evidence type="ECO:0000313" key="3">
    <source>
        <dbReference type="EMBL" id="CAF4804430.1"/>
    </source>
</evidence>
<feature type="region of interest" description="Disordered" evidence="1">
    <location>
        <begin position="1"/>
        <end position="51"/>
    </location>
</feature>
<evidence type="ECO:0000313" key="2">
    <source>
        <dbReference type="EMBL" id="CAF4745567.1"/>
    </source>
</evidence>
<keyword evidence="4" id="KW-1185">Reference proteome</keyword>
<comment type="caution">
    <text evidence="2">The sequence shown here is derived from an EMBL/GenBank/DDBJ whole genome shotgun (WGS) entry which is preliminary data.</text>
</comment>
<dbReference type="AlphaFoldDB" id="A0A821L4P0"/>
<proteinExistence type="predicted"/>
<feature type="compositionally biased region" description="Low complexity" evidence="1">
    <location>
        <begin position="12"/>
        <end position="37"/>
    </location>
</feature>
<gene>
    <name evidence="2" type="ORF">OVN521_LOCUS49967</name>
    <name evidence="3" type="ORF">SMN809_LOCUS47317</name>
</gene>
<name>A0A821L4P0_9BILA</name>
<feature type="non-terminal residue" evidence="2">
    <location>
        <position position="1"/>
    </location>
</feature>
<evidence type="ECO:0000256" key="1">
    <source>
        <dbReference type="SAM" id="MobiDB-lite"/>
    </source>
</evidence>